<dbReference type="EMBL" id="GGFJ01011352">
    <property type="protein sequence ID" value="MBW60493.1"/>
    <property type="molecule type" value="Transcribed_RNA"/>
</dbReference>
<evidence type="ECO:0000256" key="1">
    <source>
        <dbReference type="SAM" id="Phobius"/>
    </source>
</evidence>
<dbReference type="AlphaFoldDB" id="A0A2M4C598"/>
<organism evidence="2">
    <name type="scientific">Anopheles marajoara</name>
    <dbReference type="NCBI Taxonomy" id="58244"/>
    <lineage>
        <taxon>Eukaryota</taxon>
        <taxon>Metazoa</taxon>
        <taxon>Ecdysozoa</taxon>
        <taxon>Arthropoda</taxon>
        <taxon>Hexapoda</taxon>
        <taxon>Insecta</taxon>
        <taxon>Pterygota</taxon>
        <taxon>Neoptera</taxon>
        <taxon>Endopterygota</taxon>
        <taxon>Diptera</taxon>
        <taxon>Nematocera</taxon>
        <taxon>Culicoidea</taxon>
        <taxon>Culicidae</taxon>
        <taxon>Anophelinae</taxon>
        <taxon>Anopheles</taxon>
    </lineage>
</organism>
<keyword evidence="1" id="KW-0812">Transmembrane</keyword>
<feature type="transmembrane region" description="Helical" evidence="1">
    <location>
        <begin position="15"/>
        <end position="35"/>
    </location>
</feature>
<keyword evidence="1" id="KW-0472">Membrane</keyword>
<keyword evidence="1" id="KW-1133">Transmembrane helix</keyword>
<evidence type="ECO:0000313" key="2">
    <source>
        <dbReference type="EMBL" id="MBW60493.1"/>
    </source>
</evidence>
<reference evidence="2" key="1">
    <citation type="submission" date="2018-01" db="EMBL/GenBank/DDBJ databases">
        <title>An insight into the sialome of Amazonian anophelines.</title>
        <authorList>
            <person name="Ribeiro J.M."/>
            <person name="Scarpassa V."/>
            <person name="Calvo E."/>
        </authorList>
    </citation>
    <scope>NUCLEOTIDE SEQUENCE</scope>
    <source>
        <tissue evidence="2">Salivary glands</tissue>
    </source>
</reference>
<proteinExistence type="predicted"/>
<sequence>MQIRLVMLPRVRTSILYMYAVFYHFLFARATLIYGKLDFTKEKKIIYNCISFPNLGQHKQRGNRTNGLSMIKISVA</sequence>
<protein>
    <submittedName>
        <fullName evidence="2">Uncharacterized protein</fullName>
    </submittedName>
</protein>
<name>A0A2M4C598_9DIPT</name>
<accession>A0A2M4C598</accession>